<feature type="domain" description="Major facilitator superfamily (MFS) profile" evidence="9">
    <location>
        <begin position="45"/>
        <end position="538"/>
    </location>
</feature>
<name>A0A9W9W947_9EURO</name>
<dbReference type="OrthoDB" id="10021397at2759"/>
<feature type="transmembrane region" description="Helical" evidence="8">
    <location>
        <begin position="274"/>
        <end position="293"/>
    </location>
</feature>
<protein>
    <recommendedName>
        <fullName evidence="9">Major facilitator superfamily (MFS) profile domain-containing protein</fullName>
    </recommendedName>
</protein>
<dbReference type="PROSITE" id="PS50850">
    <property type="entry name" value="MFS"/>
    <property type="match status" value="1"/>
</dbReference>
<feature type="transmembrane region" description="Helical" evidence="8">
    <location>
        <begin position="139"/>
        <end position="160"/>
    </location>
</feature>
<reference evidence="10" key="1">
    <citation type="submission" date="2022-12" db="EMBL/GenBank/DDBJ databases">
        <authorList>
            <person name="Petersen C."/>
        </authorList>
    </citation>
    <scope>NUCLEOTIDE SEQUENCE</scope>
    <source>
        <strain evidence="10">IBT 29677</strain>
    </source>
</reference>
<feature type="transmembrane region" description="Helical" evidence="8">
    <location>
        <begin position="440"/>
        <end position="464"/>
    </location>
</feature>
<evidence type="ECO:0000313" key="10">
    <source>
        <dbReference type="EMBL" id="KAJ5408671.1"/>
    </source>
</evidence>
<keyword evidence="4 8" id="KW-1133">Transmembrane helix</keyword>
<dbReference type="InterPro" id="IPR020846">
    <property type="entry name" value="MFS_dom"/>
</dbReference>
<feature type="transmembrane region" description="Helical" evidence="8">
    <location>
        <begin position="350"/>
        <end position="370"/>
    </location>
</feature>
<evidence type="ECO:0000313" key="11">
    <source>
        <dbReference type="Proteomes" id="UP001147747"/>
    </source>
</evidence>
<evidence type="ECO:0000256" key="3">
    <source>
        <dbReference type="ARBA" id="ARBA00022692"/>
    </source>
</evidence>
<feature type="region of interest" description="Disordered" evidence="7">
    <location>
        <begin position="23"/>
        <end position="45"/>
    </location>
</feature>
<dbReference type="SUPFAM" id="SSF103473">
    <property type="entry name" value="MFS general substrate transporter"/>
    <property type="match status" value="2"/>
</dbReference>
<feature type="transmembrane region" description="Helical" evidence="8">
    <location>
        <begin position="407"/>
        <end position="428"/>
    </location>
</feature>
<evidence type="ECO:0000256" key="7">
    <source>
        <dbReference type="SAM" id="MobiDB-lite"/>
    </source>
</evidence>
<dbReference type="GO" id="GO:0005886">
    <property type="term" value="C:plasma membrane"/>
    <property type="evidence" value="ECO:0007669"/>
    <property type="project" value="TreeGrafter"/>
</dbReference>
<dbReference type="InterPro" id="IPR011701">
    <property type="entry name" value="MFS"/>
</dbReference>
<feature type="transmembrane region" description="Helical" evidence="8">
    <location>
        <begin position="314"/>
        <end position="338"/>
    </location>
</feature>
<evidence type="ECO:0000256" key="8">
    <source>
        <dbReference type="SAM" id="Phobius"/>
    </source>
</evidence>
<organism evidence="10 11">
    <name type="scientific">Penicillium cosmopolitanum</name>
    <dbReference type="NCBI Taxonomy" id="1131564"/>
    <lineage>
        <taxon>Eukaryota</taxon>
        <taxon>Fungi</taxon>
        <taxon>Dikarya</taxon>
        <taxon>Ascomycota</taxon>
        <taxon>Pezizomycotina</taxon>
        <taxon>Eurotiomycetes</taxon>
        <taxon>Eurotiomycetidae</taxon>
        <taxon>Eurotiales</taxon>
        <taxon>Aspergillaceae</taxon>
        <taxon>Penicillium</taxon>
    </lineage>
</organism>
<dbReference type="GeneID" id="81366171"/>
<feature type="transmembrane region" description="Helical" evidence="8">
    <location>
        <begin position="204"/>
        <end position="223"/>
    </location>
</feature>
<evidence type="ECO:0000256" key="1">
    <source>
        <dbReference type="ARBA" id="ARBA00004141"/>
    </source>
</evidence>
<feature type="transmembrane region" description="Helical" evidence="8">
    <location>
        <begin position="172"/>
        <end position="192"/>
    </location>
</feature>
<keyword evidence="11" id="KW-1185">Reference proteome</keyword>
<evidence type="ECO:0000259" key="9">
    <source>
        <dbReference type="PROSITE" id="PS50850"/>
    </source>
</evidence>
<feature type="compositionally biased region" description="Basic and acidic residues" evidence="7">
    <location>
        <begin position="36"/>
        <end position="45"/>
    </location>
</feature>
<dbReference type="InterPro" id="IPR036259">
    <property type="entry name" value="MFS_trans_sf"/>
</dbReference>
<feature type="transmembrane region" description="Helical" evidence="8">
    <location>
        <begin position="515"/>
        <end position="535"/>
    </location>
</feature>
<proteinExistence type="inferred from homology"/>
<dbReference type="EMBL" id="JAPZBU010000004">
    <property type="protein sequence ID" value="KAJ5408671.1"/>
    <property type="molecule type" value="Genomic_DNA"/>
</dbReference>
<keyword evidence="3 8" id="KW-0812">Transmembrane</keyword>
<comment type="subcellular location">
    <subcellularLocation>
        <location evidence="1">Membrane</location>
        <topology evidence="1">Multi-pass membrane protein</topology>
    </subcellularLocation>
</comment>
<feature type="transmembrane region" description="Helical" evidence="8">
    <location>
        <begin position="377"/>
        <end position="395"/>
    </location>
</feature>
<dbReference type="Gene3D" id="1.20.1250.20">
    <property type="entry name" value="MFS general substrate transporter like domains"/>
    <property type="match status" value="2"/>
</dbReference>
<feature type="transmembrane region" description="Helical" evidence="8">
    <location>
        <begin position="60"/>
        <end position="78"/>
    </location>
</feature>
<dbReference type="FunFam" id="1.20.1250.20:FF:000196">
    <property type="entry name" value="MFS toxin efflux pump (AflT)"/>
    <property type="match status" value="1"/>
</dbReference>
<feature type="transmembrane region" description="Helical" evidence="8">
    <location>
        <begin position="113"/>
        <end position="133"/>
    </location>
</feature>
<dbReference type="CDD" id="cd17502">
    <property type="entry name" value="MFS_Azr1_MDR_like"/>
    <property type="match status" value="1"/>
</dbReference>
<dbReference type="Proteomes" id="UP001147747">
    <property type="component" value="Unassembled WGS sequence"/>
</dbReference>
<dbReference type="AlphaFoldDB" id="A0A9W9W947"/>
<comment type="similarity">
    <text evidence="2">Belongs to the major facilitator superfamily. TCR/Tet family.</text>
</comment>
<sequence>MGANDLAPVKSFNHDLVSVPQKVSKEFESGSSSRPSTEKTPRIADASGKEEQKYLTGVKLFLVAGAVTLAIPVITTKFHSLQDLGWYGSSYQIASACLQPLTGRIYTNFTSKWTFLVFFFIFELGSLLCGVATSSKMLIVARAVAGIGSSGLMNGALTIISASAPMHKVPALFGMMMGVCQLGVAFGPLIGGAFTEYTTWRWCFYINLPIGGVVALMLLFIEIPDQIAKPSIKSSFDTITRKLDLIGFVLFAPAAIQLLLALEYGQNEFGWKSATVIGLFCGSGCTFLVFLAWEHHQGDKAMIPLTMLRQRVMWSSCLVMITIFAMVLTASYYLPIYFQSIKNESPTMSGVYILPSVLSQLAFAVMSGLLIGKLGYYLPWAIFCGVATAIGNGLLTTLSPNTSTGKWVGYQILIGAGRGAGFQIPLIAIQNTLSPSQISVGMAILMFTQTLSGAVFLTFADVIFSSGLKTLIPRDAPNADLAAIIAAGATGMRDVVSADDLPGVLKAYAGSVDRVFYMAAALSVVCVAFSFGMGWKDIRKKKASGEKV</sequence>
<reference evidence="10" key="2">
    <citation type="journal article" date="2023" name="IMA Fungus">
        <title>Comparative genomic study of the Penicillium genus elucidates a diverse pangenome and 15 lateral gene transfer events.</title>
        <authorList>
            <person name="Petersen C."/>
            <person name="Sorensen T."/>
            <person name="Nielsen M.R."/>
            <person name="Sondergaard T.E."/>
            <person name="Sorensen J.L."/>
            <person name="Fitzpatrick D.A."/>
            <person name="Frisvad J.C."/>
            <person name="Nielsen K.L."/>
        </authorList>
    </citation>
    <scope>NUCLEOTIDE SEQUENCE</scope>
    <source>
        <strain evidence="10">IBT 29677</strain>
    </source>
</reference>
<evidence type="ECO:0000256" key="5">
    <source>
        <dbReference type="ARBA" id="ARBA00023136"/>
    </source>
</evidence>
<evidence type="ECO:0000256" key="2">
    <source>
        <dbReference type="ARBA" id="ARBA00007520"/>
    </source>
</evidence>
<keyword evidence="6" id="KW-0325">Glycoprotein</keyword>
<dbReference type="GO" id="GO:0022857">
    <property type="term" value="F:transmembrane transporter activity"/>
    <property type="evidence" value="ECO:0007669"/>
    <property type="project" value="InterPro"/>
</dbReference>
<keyword evidence="5 8" id="KW-0472">Membrane</keyword>
<dbReference type="PANTHER" id="PTHR23501">
    <property type="entry name" value="MAJOR FACILITATOR SUPERFAMILY"/>
    <property type="match status" value="1"/>
</dbReference>
<comment type="caution">
    <text evidence="10">The sequence shown here is derived from an EMBL/GenBank/DDBJ whole genome shotgun (WGS) entry which is preliminary data.</text>
</comment>
<dbReference type="PANTHER" id="PTHR23501:SF193">
    <property type="entry name" value="MULTIDRUG TRANSPORTER, PUTATIVE (AFU_ORTHOLOGUE AFUA_8G00940)-RELATED"/>
    <property type="match status" value="1"/>
</dbReference>
<evidence type="ECO:0000256" key="4">
    <source>
        <dbReference type="ARBA" id="ARBA00022989"/>
    </source>
</evidence>
<accession>A0A9W9W947</accession>
<dbReference type="Pfam" id="PF07690">
    <property type="entry name" value="MFS_1"/>
    <property type="match status" value="1"/>
</dbReference>
<evidence type="ECO:0000256" key="6">
    <source>
        <dbReference type="ARBA" id="ARBA00023180"/>
    </source>
</evidence>
<dbReference type="RefSeq" id="XP_056492986.1">
    <property type="nucleotide sequence ID" value="XM_056627191.1"/>
</dbReference>
<gene>
    <name evidence="10" type="ORF">N7509_002554</name>
</gene>